<protein>
    <submittedName>
        <fullName evidence="4">EAL domain-containing protein</fullName>
    </submittedName>
</protein>
<feature type="domain" description="GGDEF" evidence="3">
    <location>
        <begin position="266"/>
        <end position="399"/>
    </location>
</feature>
<dbReference type="SMART" id="SM00267">
    <property type="entry name" value="GGDEF"/>
    <property type="match status" value="1"/>
</dbReference>
<dbReference type="PROSITE" id="PS50887">
    <property type="entry name" value="GGDEF"/>
    <property type="match status" value="1"/>
</dbReference>
<keyword evidence="5" id="KW-1185">Reference proteome</keyword>
<dbReference type="SUPFAM" id="SSF55073">
    <property type="entry name" value="Nucleotide cyclase"/>
    <property type="match status" value="1"/>
</dbReference>
<dbReference type="RefSeq" id="WP_121855108.1">
    <property type="nucleotide sequence ID" value="NZ_CP037952.1"/>
</dbReference>
<dbReference type="Gene3D" id="3.20.20.450">
    <property type="entry name" value="EAL domain"/>
    <property type="match status" value="1"/>
</dbReference>
<evidence type="ECO:0000313" key="4">
    <source>
        <dbReference type="EMBL" id="RJY05199.1"/>
    </source>
</evidence>
<dbReference type="InterPro" id="IPR043128">
    <property type="entry name" value="Rev_trsase/Diguanyl_cyclase"/>
</dbReference>
<dbReference type="Pfam" id="PF00563">
    <property type="entry name" value="EAL"/>
    <property type="match status" value="1"/>
</dbReference>
<comment type="caution">
    <text evidence="4">The sequence shown here is derived from an EMBL/GenBank/DDBJ whole genome shotgun (WGS) entry which is preliminary data.</text>
</comment>
<dbReference type="PANTHER" id="PTHR33121">
    <property type="entry name" value="CYCLIC DI-GMP PHOSPHODIESTERASE PDEF"/>
    <property type="match status" value="1"/>
</dbReference>
<dbReference type="Pfam" id="PF00990">
    <property type="entry name" value="GGDEF"/>
    <property type="match status" value="1"/>
</dbReference>
<dbReference type="CDD" id="cd01948">
    <property type="entry name" value="EAL"/>
    <property type="match status" value="1"/>
</dbReference>
<dbReference type="SMART" id="SM00052">
    <property type="entry name" value="EAL"/>
    <property type="match status" value="1"/>
</dbReference>
<dbReference type="GO" id="GO:0071111">
    <property type="term" value="F:cyclic-guanylate-specific phosphodiesterase activity"/>
    <property type="evidence" value="ECO:0007669"/>
    <property type="project" value="InterPro"/>
</dbReference>
<evidence type="ECO:0000256" key="1">
    <source>
        <dbReference type="SAM" id="Phobius"/>
    </source>
</evidence>
<dbReference type="OrthoDB" id="9804951at2"/>
<dbReference type="InterPro" id="IPR035919">
    <property type="entry name" value="EAL_sf"/>
</dbReference>
<name>A0A3A6TAD7_9GAMM</name>
<dbReference type="PROSITE" id="PS50883">
    <property type="entry name" value="EAL"/>
    <property type="match status" value="1"/>
</dbReference>
<dbReference type="PANTHER" id="PTHR33121:SF70">
    <property type="entry name" value="SIGNALING PROTEIN YKOW"/>
    <property type="match status" value="1"/>
</dbReference>
<feature type="transmembrane region" description="Helical" evidence="1">
    <location>
        <begin position="152"/>
        <end position="172"/>
    </location>
</feature>
<dbReference type="CDD" id="cd01949">
    <property type="entry name" value="GGDEF"/>
    <property type="match status" value="1"/>
</dbReference>
<gene>
    <name evidence="4" type="ORF">D5R81_18725</name>
</gene>
<accession>A0A3A6TAD7</accession>
<keyword evidence="1" id="KW-0472">Membrane</keyword>
<keyword evidence="1" id="KW-1133">Transmembrane helix</keyword>
<dbReference type="InterPro" id="IPR029787">
    <property type="entry name" value="Nucleotide_cyclase"/>
</dbReference>
<evidence type="ECO:0000313" key="5">
    <source>
        <dbReference type="Proteomes" id="UP000273022"/>
    </source>
</evidence>
<reference evidence="4 5" key="1">
    <citation type="submission" date="2018-09" db="EMBL/GenBank/DDBJ databases">
        <title>Phylogeny of the Shewanellaceae, and recommendation for two new genera, Pseudoshewanella and Parashewanella.</title>
        <authorList>
            <person name="Wang G."/>
        </authorList>
    </citation>
    <scope>NUCLEOTIDE SEQUENCE [LARGE SCALE GENOMIC DNA]</scope>
    <source>
        <strain evidence="4 5">KCTC 22492</strain>
    </source>
</reference>
<dbReference type="Gene3D" id="6.10.340.10">
    <property type="match status" value="1"/>
</dbReference>
<dbReference type="Proteomes" id="UP000273022">
    <property type="component" value="Unassembled WGS sequence"/>
</dbReference>
<keyword evidence="1" id="KW-0812">Transmembrane</keyword>
<sequence length="665" mass="74997">MLTVLCFAACTFVIEFISAINTEKQHLTYQQIRLIQSLEQSSIKARPEKNLFLAEKLLDQSLSLPWIQSVQIELSNGGKIFSANKTPIPTTSIIIQTINWLLKDIQSSSHLLYKKNAQQLPNNVVSPEPFARITLNYDTNLISAQLYQHLKYTFLISLSGAIALTLILSYVFHRFLTLPIIKLSEAIDAIHPDSPKESLLPKLPFHEKNELGSVISKFNQILIQFDTTQLKLRKLATKDSLTGLPNRTLFLESISYAIQRARSQRRSFSIYFVDIDRFKNVNDSLGHALGDRYLTRIARVLKRVVGEKGTVARLSGDEFTILANEVQTPTQAAEFAEKLIKQINKPLQLNEHQLHPNASIGISTFPDDGHTPEDLIRHADTAMYSAKSTGLGKWAFFNTKMTDKAVAALKIEADLHHALNKEQLELHFQPKINLMTGDIVGVEALMRWRNGEKLISPGVFIPIAEESGLIVAIGQWVIKQTCMILAEWRKNYNNVPPIAINIASKQFVDPKLVSQIKQQALSRHVPSHLIEIEITESSFINDIQFAIAQIEQLTSAGFKVAIDDFGTGYSSLSYLKLLPINTLKIDRAFIEGLPENDAIASTILMLGKQMKLDIVAEGIDEKKQLNWLKEKQCPIGQGYLFSKPLPKEQFEKLYMQPKQESMKFI</sequence>
<dbReference type="InterPro" id="IPR050706">
    <property type="entry name" value="Cyclic-di-GMP_PDE-like"/>
</dbReference>
<evidence type="ECO:0000259" key="3">
    <source>
        <dbReference type="PROSITE" id="PS50887"/>
    </source>
</evidence>
<dbReference type="EMBL" id="QYYH01000193">
    <property type="protein sequence ID" value="RJY05199.1"/>
    <property type="molecule type" value="Genomic_DNA"/>
</dbReference>
<dbReference type="SUPFAM" id="SSF141868">
    <property type="entry name" value="EAL domain-like"/>
    <property type="match status" value="1"/>
</dbReference>
<dbReference type="NCBIfam" id="TIGR00254">
    <property type="entry name" value="GGDEF"/>
    <property type="match status" value="1"/>
</dbReference>
<feature type="domain" description="EAL" evidence="2">
    <location>
        <begin position="408"/>
        <end position="658"/>
    </location>
</feature>
<evidence type="ECO:0000259" key="2">
    <source>
        <dbReference type="PROSITE" id="PS50883"/>
    </source>
</evidence>
<dbReference type="Gene3D" id="3.30.70.270">
    <property type="match status" value="1"/>
</dbReference>
<organism evidence="4 5">
    <name type="scientific">Parashewanella spongiae</name>
    <dbReference type="NCBI Taxonomy" id="342950"/>
    <lineage>
        <taxon>Bacteria</taxon>
        <taxon>Pseudomonadati</taxon>
        <taxon>Pseudomonadota</taxon>
        <taxon>Gammaproteobacteria</taxon>
        <taxon>Alteromonadales</taxon>
        <taxon>Shewanellaceae</taxon>
        <taxon>Parashewanella</taxon>
    </lineage>
</organism>
<dbReference type="InterPro" id="IPR001633">
    <property type="entry name" value="EAL_dom"/>
</dbReference>
<proteinExistence type="predicted"/>
<dbReference type="InterPro" id="IPR000160">
    <property type="entry name" value="GGDEF_dom"/>
</dbReference>
<dbReference type="AlphaFoldDB" id="A0A3A6TAD7"/>